<dbReference type="Proteomes" id="UP000319103">
    <property type="component" value="Unassembled WGS sequence"/>
</dbReference>
<evidence type="ECO:0000313" key="4">
    <source>
        <dbReference type="Proteomes" id="UP000319103"/>
    </source>
</evidence>
<dbReference type="Pfam" id="PF13560">
    <property type="entry name" value="HTH_31"/>
    <property type="match status" value="1"/>
</dbReference>
<organism evidence="3 4">
    <name type="scientific">Kitasatospora acidiphila</name>
    <dbReference type="NCBI Taxonomy" id="2567942"/>
    <lineage>
        <taxon>Bacteria</taxon>
        <taxon>Bacillati</taxon>
        <taxon>Actinomycetota</taxon>
        <taxon>Actinomycetes</taxon>
        <taxon>Kitasatosporales</taxon>
        <taxon>Streptomycetaceae</taxon>
        <taxon>Kitasatospora</taxon>
    </lineage>
</organism>
<dbReference type="SUPFAM" id="SSF55785">
    <property type="entry name" value="PYP-like sensor domain (PAS domain)"/>
    <property type="match status" value="1"/>
</dbReference>
<evidence type="ECO:0000259" key="2">
    <source>
        <dbReference type="SMART" id="SM00530"/>
    </source>
</evidence>
<dbReference type="GO" id="GO:0003677">
    <property type="term" value="F:DNA binding"/>
    <property type="evidence" value="ECO:0007669"/>
    <property type="project" value="InterPro"/>
</dbReference>
<feature type="domain" description="PAS" evidence="1">
    <location>
        <begin position="269"/>
        <end position="337"/>
    </location>
</feature>
<dbReference type="EMBL" id="VIGB01000003">
    <property type="protein sequence ID" value="TQF05923.1"/>
    <property type="molecule type" value="Genomic_DNA"/>
</dbReference>
<dbReference type="SMART" id="SM00530">
    <property type="entry name" value="HTH_XRE"/>
    <property type="match status" value="1"/>
</dbReference>
<evidence type="ECO:0000259" key="1">
    <source>
        <dbReference type="SMART" id="SM00091"/>
    </source>
</evidence>
<dbReference type="SUPFAM" id="SSF47413">
    <property type="entry name" value="lambda repressor-like DNA-binding domains"/>
    <property type="match status" value="1"/>
</dbReference>
<dbReference type="AlphaFoldDB" id="A0A540WA80"/>
<sequence length="446" mass="47855">MQRLADQLLADERAVGVGGVDEVHPQLDGAAQHPHRLLRVLRVAPDAGAGELHGAVAEAVDGEVAAEGEGAGGLGGPGVVLSCHQLASLVAVSVGASAVPVAGRRASPWLTTVCGARSGFRPIRASTASIGRAGGSRAARRAGILVVGYQGEVVVTIDQQRRQVRRDALADFLRSRRARLTPAEVGMAPGVRRRTPGLRREEIAVLAGVGVTWYTWLEQGREINPSPEVLGSLARTLRLDAAETDYLFRLAGNQPAPHPLSAPPELSAALVRLVQAQSPAPAFLMDADWTVRAWNPEAEALFDFSAWELEDRNLAWVAFAHRPGRARTVDWERHGRRTLAHLRSAYAERGGEATAGGRRMAALLARLREHFPEAAAWLDEHEVQDRKGAYKDMEHERLGPLRFDQIVLRAPDELQLVVLSPRDLATADRLPLLAATGAALGSPAAV</sequence>
<dbReference type="InterPro" id="IPR010982">
    <property type="entry name" value="Lambda_DNA-bd_dom_sf"/>
</dbReference>
<dbReference type="Gene3D" id="1.10.260.40">
    <property type="entry name" value="lambda repressor-like DNA-binding domains"/>
    <property type="match status" value="1"/>
</dbReference>
<protein>
    <submittedName>
        <fullName evidence="3">Helix-turn-helix domain-containing protein</fullName>
    </submittedName>
</protein>
<keyword evidence="4" id="KW-1185">Reference proteome</keyword>
<dbReference type="InterPro" id="IPR035965">
    <property type="entry name" value="PAS-like_dom_sf"/>
</dbReference>
<accession>A0A540WA80</accession>
<gene>
    <name evidence="3" type="ORF">E6W39_31465</name>
</gene>
<dbReference type="Pfam" id="PF17765">
    <property type="entry name" value="MLTR_LBD"/>
    <property type="match status" value="1"/>
</dbReference>
<dbReference type="InterPro" id="IPR041413">
    <property type="entry name" value="MLTR_LBD"/>
</dbReference>
<reference evidence="3 4" key="1">
    <citation type="submission" date="2019-06" db="EMBL/GenBank/DDBJ databases">
        <title>Description of Kitasatospora acidophila sp. nov. isolated from pine grove soil, and reclassification of Streptomyces novaecaesareae to Kitasatospora novaeceasareae comb. nov.</title>
        <authorList>
            <person name="Kim M.J."/>
        </authorList>
    </citation>
    <scope>NUCLEOTIDE SEQUENCE [LARGE SCALE GENOMIC DNA]</scope>
    <source>
        <strain evidence="3 4">MMS16-CNU292</strain>
    </source>
</reference>
<dbReference type="PANTHER" id="PTHR35010">
    <property type="entry name" value="BLL4672 PROTEIN-RELATED"/>
    <property type="match status" value="1"/>
</dbReference>
<dbReference type="SMART" id="SM00091">
    <property type="entry name" value="PAS"/>
    <property type="match status" value="1"/>
</dbReference>
<dbReference type="InterPro" id="IPR000014">
    <property type="entry name" value="PAS"/>
</dbReference>
<dbReference type="InterPro" id="IPR001387">
    <property type="entry name" value="Cro/C1-type_HTH"/>
</dbReference>
<dbReference type="OrthoDB" id="3542608at2"/>
<dbReference type="Gene3D" id="3.30.450.180">
    <property type="match status" value="1"/>
</dbReference>
<proteinExistence type="predicted"/>
<dbReference type="CDD" id="cd00093">
    <property type="entry name" value="HTH_XRE"/>
    <property type="match status" value="1"/>
</dbReference>
<feature type="domain" description="HTH cro/C1-type" evidence="2">
    <location>
        <begin position="172"/>
        <end position="244"/>
    </location>
</feature>
<comment type="caution">
    <text evidence="3">The sequence shown here is derived from an EMBL/GenBank/DDBJ whole genome shotgun (WGS) entry which is preliminary data.</text>
</comment>
<evidence type="ECO:0000313" key="3">
    <source>
        <dbReference type="EMBL" id="TQF05923.1"/>
    </source>
</evidence>
<name>A0A540WA80_9ACTN</name>